<dbReference type="STRING" id="2769.R7QFN8"/>
<keyword evidence="5" id="KW-0949">S-adenosyl-L-methionine</keyword>
<sequence>MGVHAALARAKRFKCVFCGGGNPSLACMYMNTACCRPMHFRCSLIGGASLIAGFKTYCPRHANKNEELGGEMLPPRIELYHERTPIDEKLIGRGSGCSLCEGDSYDTRLGAILTCSSCQMRMHTRCRWPEMETDAGFSALSWQGKFLCTACMKCVSCQMAIDKDVYNSSSDTATSPVEHEAFDGMQVDATESECDTVKCLGCGHFAIHITCLPPGCDPHAWRCDLCLTCKHCSIVDIPRGEWHEALEACSACAKEIKNGGVVCPICHKVYREGENIPMVQCDYCDEWLHALGCAGMTKDKFKKLQGSDAKYRCPICTTEKKKRDHNTKQAQNARRRYRVHGTNSKTGRGAVDLYPDAELLPVEREIVFQSIRKVSASAENFSQTLTSLSPDVEMCRLCGSGGREETLLFCTDCGECYHDFCHGSGAASPFSKSCGVKRNGVTGLAVKGRPWRCLQCESMNSVPCDPIEVMRDATCLASQALANGNAVGLDTSIPMTCNGNGHLDSSRERDGTPDDSSIEDDDVLDWADNRCCELCGEGERCRGMEGRLMPWASGTDCNESHCWVHIGCAIWSVGVSVKGTRTPFDYLLVPRRRLLRYAKQTSCEFCGKRGATLRCAADGCSECYHFRCAQEIGAGCVLRIARTEPAGAVVSRQRTLASMVNMVDIQELLLYCPSHRLADSSKLDTMFSLQEAQSTINLRRVLRIFDITDFSKNREAPKKKKALKPGRLLSIRLGSLSVLQFGRLVPEVNDFIVQGCLVPLGYCAARKFWSVLHPGKRCLYFFEVCGYPQTGPVFVIRCSDSISLKFQSRDPDAAWSMVTERVKQMRRRTIVGNPVVLSFQTTGLQAFGLAHCIPVVTHIESLPMASMFAGRYSLKRVATHRSNEIVFYNSLARKFVPVEIRKNITGCAKSEGYLPLRYANRVPSPSSVAIPTFKNARTGSAFQLSVAREVFSQHEYIAPGNPVTVRPKLHPTTTNLMSKSIDAADRSRANKSTPSLPYATQHRCIASTSRSRTVVLRSDIEGCGVFATKDIPAGEMVIEYVGEIIRPVLSDVREAKYLDRGIGCYMFEIETGVIVDATMRGNAARYINHSCAPNCFSKTITTENDQKVVVIFAKRTIQRGEELSYDYQFPFDDSDRVKCACGADQCKGWMN</sequence>
<feature type="domain" description="Post-SET" evidence="16">
    <location>
        <begin position="1135"/>
        <end position="1151"/>
    </location>
</feature>
<dbReference type="InterPro" id="IPR001965">
    <property type="entry name" value="Znf_PHD"/>
</dbReference>
<protein>
    <recommendedName>
        <fullName evidence="20">Histone-lysine N-methyltransferase</fullName>
    </recommendedName>
</protein>
<keyword evidence="10" id="KW-0156">Chromatin regulator</keyword>
<dbReference type="AlphaFoldDB" id="R7QFN8"/>
<keyword evidence="3" id="KW-0489">Methyltransferase</keyword>
<dbReference type="KEGG" id="ccp:CHC_T00005548001"/>
<dbReference type="PROSITE" id="PS51805">
    <property type="entry name" value="EPHD"/>
    <property type="match status" value="1"/>
</dbReference>
<keyword evidence="7" id="KW-0677">Repeat</keyword>
<dbReference type="SUPFAM" id="SSF57903">
    <property type="entry name" value="FYVE/PHD zinc finger"/>
    <property type="match status" value="2"/>
</dbReference>
<keyword evidence="13" id="KW-0539">Nucleus</keyword>
<evidence type="ECO:0000256" key="5">
    <source>
        <dbReference type="ARBA" id="ARBA00022691"/>
    </source>
</evidence>
<evidence type="ECO:0000256" key="2">
    <source>
        <dbReference type="ARBA" id="ARBA00022553"/>
    </source>
</evidence>
<evidence type="ECO:0008006" key="20">
    <source>
        <dbReference type="Google" id="ProtNLM"/>
    </source>
</evidence>
<dbReference type="Proteomes" id="UP000012073">
    <property type="component" value="Unassembled WGS sequence"/>
</dbReference>
<evidence type="ECO:0000256" key="6">
    <source>
        <dbReference type="ARBA" id="ARBA00022723"/>
    </source>
</evidence>
<evidence type="ECO:0000256" key="14">
    <source>
        <dbReference type="SAM" id="MobiDB-lite"/>
    </source>
</evidence>
<evidence type="ECO:0000313" key="18">
    <source>
        <dbReference type="EMBL" id="CDF36889.1"/>
    </source>
</evidence>
<evidence type="ECO:0000256" key="12">
    <source>
        <dbReference type="ARBA" id="ARBA00023163"/>
    </source>
</evidence>
<comment type="subcellular location">
    <subcellularLocation>
        <location evidence="1">Nucleus</location>
    </subcellularLocation>
</comment>
<dbReference type="InterPro" id="IPR013083">
    <property type="entry name" value="Znf_RING/FYVE/PHD"/>
</dbReference>
<dbReference type="Pfam" id="PF05964">
    <property type="entry name" value="FYRN"/>
    <property type="match status" value="1"/>
</dbReference>
<dbReference type="GO" id="GO:0008270">
    <property type="term" value="F:zinc ion binding"/>
    <property type="evidence" value="ECO:0007669"/>
    <property type="project" value="UniProtKB-KW"/>
</dbReference>
<dbReference type="InterPro" id="IPR011011">
    <property type="entry name" value="Znf_FYVE_PHD"/>
</dbReference>
<keyword evidence="11" id="KW-0805">Transcription regulation</keyword>
<dbReference type="GO" id="GO:0008168">
    <property type="term" value="F:methyltransferase activity"/>
    <property type="evidence" value="ECO:0007669"/>
    <property type="project" value="UniProtKB-KW"/>
</dbReference>
<dbReference type="SMART" id="SM00508">
    <property type="entry name" value="PostSET"/>
    <property type="match status" value="1"/>
</dbReference>
<proteinExistence type="predicted"/>
<dbReference type="PANTHER" id="PTHR45888:SF5">
    <property type="entry name" value="D4, ISOFORM A"/>
    <property type="match status" value="1"/>
</dbReference>
<dbReference type="InterPro" id="IPR003616">
    <property type="entry name" value="Post-SET_dom"/>
</dbReference>
<dbReference type="GO" id="GO:0005654">
    <property type="term" value="C:nucleoplasm"/>
    <property type="evidence" value="ECO:0007669"/>
    <property type="project" value="UniProtKB-ARBA"/>
</dbReference>
<dbReference type="PhylomeDB" id="R7QFN8"/>
<reference evidence="19" key="1">
    <citation type="journal article" date="2013" name="Proc. Natl. Acad. Sci. U.S.A.">
        <title>Genome structure and metabolic features in the red seaweed Chondrus crispus shed light on evolution of the Archaeplastida.</title>
        <authorList>
            <person name="Collen J."/>
            <person name="Porcel B."/>
            <person name="Carre W."/>
            <person name="Ball S.G."/>
            <person name="Chaparro C."/>
            <person name="Tonon T."/>
            <person name="Barbeyron T."/>
            <person name="Michel G."/>
            <person name="Noel B."/>
            <person name="Valentin K."/>
            <person name="Elias M."/>
            <person name="Artiguenave F."/>
            <person name="Arun A."/>
            <person name="Aury J.M."/>
            <person name="Barbosa-Neto J.F."/>
            <person name="Bothwell J.H."/>
            <person name="Bouget F.Y."/>
            <person name="Brillet L."/>
            <person name="Cabello-Hurtado F."/>
            <person name="Capella-Gutierrez S."/>
            <person name="Charrier B."/>
            <person name="Cladiere L."/>
            <person name="Cock J.M."/>
            <person name="Coelho S.M."/>
            <person name="Colleoni C."/>
            <person name="Czjzek M."/>
            <person name="Da Silva C."/>
            <person name="Delage L."/>
            <person name="Denoeud F."/>
            <person name="Deschamps P."/>
            <person name="Dittami S.M."/>
            <person name="Gabaldon T."/>
            <person name="Gachon C.M."/>
            <person name="Groisillier A."/>
            <person name="Herve C."/>
            <person name="Jabbari K."/>
            <person name="Katinka M."/>
            <person name="Kloareg B."/>
            <person name="Kowalczyk N."/>
            <person name="Labadie K."/>
            <person name="Leblanc C."/>
            <person name="Lopez P.J."/>
            <person name="McLachlan D.H."/>
            <person name="Meslet-Cladiere L."/>
            <person name="Moustafa A."/>
            <person name="Nehr Z."/>
            <person name="Nyvall Collen P."/>
            <person name="Panaud O."/>
            <person name="Partensky F."/>
            <person name="Poulain J."/>
            <person name="Rensing S.A."/>
            <person name="Rousvoal S."/>
            <person name="Samson G."/>
            <person name="Symeonidi A."/>
            <person name="Weissenbach J."/>
            <person name="Zambounis A."/>
            <person name="Wincker P."/>
            <person name="Boyen C."/>
        </authorList>
    </citation>
    <scope>NUCLEOTIDE SEQUENCE [LARGE SCALE GENOMIC DNA]</scope>
    <source>
        <strain evidence="19">cv. Stackhouse</strain>
    </source>
</reference>
<dbReference type="Gene3D" id="3.30.160.360">
    <property type="match status" value="1"/>
</dbReference>
<dbReference type="InterPro" id="IPR003889">
    <property type="entry name" value="FYrich_C"/>
</dbReference>
<evidence type="ECO:0000256" key="7">
    <source>
        <dbReference type="ARBA" id="ARBA00022737"/>
    </source>
</evidence>
<accession>R7QFN8</accession>
<evidence type="ECO:0000256" key="4">
    <source>
        <dbReference type="ARBA" id="ARBA00022679"/>
    </source>
</evidence>
<name>R7QFN8_CHOCR</name>
<keyword evidence="12" id="KW-0804">Transcription</keyword>
<organism evidence="18 19">
    <name type="scientific">Chondrus crispus</name>
    <name type="common">Carrageen Irish moss</name>
    <name type="synonym">Polymorpha crispa</name>
    <dbReference type="NCBI Taxonomy" id="2769"/>
    <lineage>
        <taxon>Eukaryota</taxon>
        <taxon>Rhodophyta</taxon>
        <taxon>Florideophyceae</taxon>
        <taxon>Rhodymeniophycidae</taxon>
        <taxon>Gigartinales</taxon>
        <taxon>Gigartinaceae</taxon>
        <taxon>Chondrus</taxon>
    </lineage>
</organism>
<dbReference type="InterPro" id="IPR001214">
    <property type="entry name" value="SET_dom"/>
</dbReference>
<dbReference type="SUPFAM" id="SSF82199">
    <property type="entry name" value="SET domain"/>
    <property type="match status" value="1"/>
</dbReference>
<dbReference type="Pfam" id="PF13771">
    <property type="entry name" value="zf-HC5HC2H"/>
    <property type="match status" value="1"/>
</dbReference>
<keyword evidence="8" id="KW-0863">Zinc-finger</keyword>
<evidence type="ECO:0000313" key="19">
    <source>
        <dbReference type="Proteomes" id="UP000012073"/>
    </source>
</evidence>
<dbReference type="Pfam" id="PF05965">
    <property type="entry name" value="FYRC"/>
    <property type="match status" value="1"/>
</dbReference>
<dbReference type="CDD" id="cd10518">
    <property type="entry name" value="SET_SETD1-like"/>
    <property type="match status" value="1"/>
</dbReference>
<dbReference type="InterPro" id="IPR034732">
    <property type="entry name" value="EPHD"/>
</dbReference>
<keyword evidence="4" id="KW-0808">Transferase</keyword>
<dbReference type="SMART" id="SM00249">
    <property type="entry name" value="PHD"/>
    <property type="match status" value="6"/>
</dbReference>
<dbReference type="Gramene" id="CDF36889">
    <property type="protein sequence ID" value="CDF36889"/>
    <property type="gene ID" value="CHC_T00005548001"/>
</dbReference>
<dbReference type="EMBL" id="HG001807">
    <property type="protein sequence ID" value="CDF36889.1"/>
    <property type="molecule type" value="Genomic_DNA"/>
</dbReference>
<evidence type="ECO:0000256" key="3">
    <source>
        <dbReference type="ARBA" id="ARBA00022603"/>
    </source>
</evidence>
<evidence type="ECO:0000256" key="9">
    <source>
        <dbReference type="ARBA" id="ARBA00022833"/>
    </source>
</evidence>
<keyword evidence="19" id="KW-1185">Reference proteome</keyword>
<keyword evidence="6" id="KW-0479">Metal-binding</keyword>
<evidence type="ECO:0000259" key="17">
    <source>
        <dbReference type="PROSITE" id="PS51805"/>
    </source>
</evidence>
<dbReference type="RefSeq" id="XP_005716708.1">
    <property type="nucleotide sequence ID" value="XM_005716651.1"/>
</dbReference>
<feature type="domain" description="SET" evidence="15">
    <location>
        <begin position="1011"/>
        <end position="1128"/>
    </location>
</feature>
<evidence type="ECO:0000256" key="1">
    <source>
        <dbReference type="ARBA" id="ARBA00004123"/>
    </source>
</evidence>
<evidence type="ECO:0000256" key="13">
    <source>
        <dbReference type="ARBA" id="ARBA00023242"/>
    </source>
</evidence>
<dbReference type="Gene3D" id="3.30.40.10">
    <property type="entry name" value="Zinc/RING finger domain, C3HC4 (zinc finger)"/>
    <property type="match status" value="4"/>
</dbReference>
<feature type="domain" description="PHD-type" evidence="17">
    <location>
        <begin position="529"/>
        <end position="676"/>
    </location>
</feature>
<dbReference type="PROSITE" id="PS50868">
    <property type="entry name" value="POST_SET"/>
    <property type="match status" value="1"/>
</dbReference>
<evidence type="ECO:0000259" key="16">
    <source>
        <dbReference type="PROSITE" id="PS50868"/>
    </source>
</evidence>
<dbReference type="GO" id="GO:0032259">
    <property type="term" value="P:methylation"/>
    <property type="evidence" value="ECO:0007669"/>
    <property type="project" value="UniProtKB-KW"/>
</dbReference>
<evidence type="ECO:0000256" key="8">
    <source>
        <dbReference type="ARBA" id="ARBA00022771"/>
    </source>
</evidence>
<dbReference type="SMART" id="SM00317">
    <property type="entry name" value="SET"/>
    <property type="match status" value="1"/>
</dbReference>
<feature type="region of interest" description="Disordered" evidence="14">
    <location>
        <begin position="501"/>
        <end position="521"/>
    </location>
</feature>
<dbReference type="PROSITE" id="PS51542">
    <property type="entry name" value="FYRN"/>
    <property type="match status" value="1"/>
</dbReference>
<dbReference type="PROSITE" id="PS50280">
    <property type="entry name" value="SET"/>
    <property type="match status" value="1"/>
</dbReference>
<dbReference type="OrthoDB" id="4045at2759"/>
<keyword evidence="2" id="KW-0597">Phosphoprotein</keyword>
<dbReference type="GeneID" id="17324468"/>
<evidence type="ECO:0000256" key="11">
    <source>
        <dbReference type="ARBA" id="ARBA00023015"/>
    </source>
</evidence>
<dbReference type="GO" id="GO:0006325">
    <property type="term" value="P:chromatin organization"/>
    <property type="evidence" value="ECO:0007669"/>
    <property type="project" value="UniProtKB-KW"/>
</dbReference>
<dbReference type="PANTHER" id="PTHR45888">
    <property type="entry name" value="HL01030P-RELATED"/>
    <property type="match status" value="1"/>
</dbReference>
<keyword evidence="9" id="KW-0862">Zinc</keyword>
<dbReference type="InterPro" id="IPR003888">
    <property type="entry name" value="FYrich_N"/>
</dbReference>
<dbReference type="Gene3D" id="2.170.270.10">
    <property type="entry name" value="SET domain"/>
    <property type="match status" value="1"/>
</dbReference>
<dbReference type="Pfam" id="PF00856">
    <property type="entry name" value="SET"/>
    <property type="match status" value="1"/>
</dbReference>
<evidence type="ECO:0000259" key="15">
    <source>
        <dbReference type="PROSITE" id="PS50280"/>
    </source>
</evidence>
<evidence type="ECO:0000256" key="10">
    <source>
        <dbReference type="ARBA" id="ARBA00022853"/>
    </source>
</evidence>
<dbReference type="InterPro" id="IPR046341">
    <property type="entry name" value="SET_dom_sf"/>
</dbReference>
<gene>
    <name evidence="18" type="ORF">CHC_T00005548001</name>
</gene>